<accession>A0AB73B7A2</accession>
<organism evidence="1 2">
    <name type="scientific">Corynebacterium flavescens</name>
    <dbReference type="NCBI Taxonomy" id="28028"/>
    <lineage>
        <taxon>Bacteria</taxon>
        <taxon>Bacillati</taxon>
        <taxon>Actinomycetota</taxon>
        <taxon>Actinomycetes</taxon>
        <taxon>Mycobacteriales</taxon>
        <taxon>Corynebacteriaceae</taxon>
        <taxon>Corynebacterium</taxon>
    </lineage>
</organism>
<name>A0AB73B7A2_CORFL</name>
<gene>
    <name evidence="1" type="ORF">CFL01nite_12280</name>
</gene>
<dbReference type="EMBL" id="BJNB01000016">
    <property type="protein sequence ID" value="GEB97733.1"/>
    <property type="molecule type" value="Genomic_DNA"/>
</dbReference>
<reference evidence="1 2" key="1">
    <citation type="submission" date="2019-06" db="EMBL/GenBank/DDBJ databases">
        <title>Whole genome shotgun sequence of Corynebacterium flavescens NBRC 14136.</title>
        <authorList>
            <person name="Hosoyama A."/>
            <person name="Uohara A."/>
            <person name="Ohji S."/>
            <person name="Ichikawa N."/>
        </authorList>
    </citation>
    <scope>NUCLEOTIDE SEQUENCE [LARGE SCALE GENOMIC DNA]</scope>
    <source>
        <strain evidence="1 2">NBRC 14136</strain>
    </source>
</reference>
<dbReference type="Proteomes" id="UP000315353">
    <property type="component" value="Unassembled WGS sequence"/>
</dbReference>
<proteinExistence type="predicted"/>
<dbReference type="AlphaFoldDB" id="A0AB73B7A2"/>
<sequence length="54" mass="5982">MIKPPCPDCGRVHCEADVRTIGRFTTITGYKDLAGNLHKTRQAAEAANCHKEKQ</sequence>
<protein>
    <recommendedName>
        <fullName evidence="3">Transposase</fullName>
    </recommendedName>
</protein>
<comment type="caution">
    <text evidence="1">The sequence shown here is derived from an EMBL/GenBank/DDBJ whole genome shotgun (WGS) entry which is preliminary data.</text>
</comment>
<evidence type="ECO:0008006" key="3">
    <source>
        <dbReference type="Google" id="ProtNLM"/>
    </source>
</evidence>
<evidence type="ECO:0000313" key="1">
    <source>
        <dbReference type="EMBL" id="GEB97733.1"/>
    </source>
</evidence>
<evidence type="ECO:0000313" key="2">
    <source>
        <dbReference type="Proteomes" id="UP000315353"/>
    </source>
</evidence>